<evidence type="ECO:0000313" key="1">
    <source>
        <dbReference type="EMBL" id="KAH3890151.1"/>
    </source>
</evidence>
<gene>
    <name evidence="1" type="ORF">DPMN_014223</name>
</gene>
<sequence>MTFRIIHYRQLTDAFEVRTGVRQGSYSHLSCSWWPLGNEDIDGEEPEWNSVDALETFGRPRLCR</sequence>
<name>A0A9D4N8R9_DREPO</name>
<evidence type="ECO:0000313" key="2">
    <source>
        <dbReference type="Proteomes" id="UP000828390"/>
    </source>
</evidence>
<accession>A0A9D4N8R9</accession>
<organism evidence="1 2">
    <name type="scientific">Dreissena polymorpha</name>
    <name type="common">Zebra mussel</name>
    <name type="synonym">Mytilus polymorpha</name>
    <dbReference type="NCBI Taxonomy" id="45954"/>
    <lineage>
        <taxon>Eukaryota</taxon>
        <taxon>Metazoa</taxon>
        <taxon>Spiralia</taxon>
        <taxon>Lophotrochozoa</taxon>
        <taxon>Mollusca</taxon>
        <taxon>Bivalvia</taxon>
        <taxon>Autobranchia</taxon>
        <taxon>Heteroconchia</taxon>
        <taxon>Euheterodonta</taxon>
        <taxon>Imparidentia</taxon>
        <taxon>Neoheterodontei</taxon>
        <taxon>Myida</taxon>
        <taxon>Dreissenoidea</taxon>
        <taxon>Dreissenidae</taxon>
        <taxon>Dreissena</taxon>
    </lineage>
</organism>
<dbReference type="Proteomes" id="UP000828390">
    <property type="component" value="Unassembled WGS sequence"/>
</dbReference>
<comment type="caution">
    <text evidence="1">The sequence shown here is derived from an EMBL/GenBank/DDBJ whole genome shotgun (WGS) entry which is preliminary data.</text>
</comment>
<dbReference type="EMBL" id="JAIWYP010000001">
    <property type="protein sequence ID" value="KAH3890151.1"/>
    <property type="molecule type" value="Genomic_DNA"/>
</dbReference>
<reference evidence="1" key="1">
    <citation type="journal article" date="2019" name="bioRxiv">
        <title>The Genome of the Zebra Mussel, Dreissena polymorpha: A Resource for Invasive Species Research.</title>
        <authorList>
            <person name="McCartney M.A."/>
            <person name="Auch B."/>
            <person name="Kono T."/>
            <person name="Mallez S."/>
            <person name="Zhang Y."/>
            <person name="Obille A."/>
            <person name="Becker A."/>
            <person name="Abrahante J.E."/>
            <person name="Garbe J."/>
            <person name="Badalamenti J.P."/>
            <person name="Herman A."/>
            <person name="Mangelson H."/>
            <person name="Liachko I."/>
            <person name="Sullivan S."/>
            <person name="Sone E.D."/>
            <person name="Koren S."/>
            <person name="Silverstein K.A.T."/>
            <person name="Beckman K.B."/>
            <person name="Gohl D.M."/>
        </authorList>
    </citation>
    <scope>NUCLEOTIDE SEQUENCE</scope>
    <source>
        <strain evidence="1">Duluth1</strain>
        <tissue evidence="1">Whole animal</tissue>
    </source>
</reference>
<protein>
    <submittedName>
        <fullName evidence="1">Uncharacterized protein</fullName>
    </submittedName>
</protein>
<proteinExistence type="predicted"/>
<keyword evidence="2" id="KW-1185">Reference proteome</keyword>
<reference evidence="1" key="2">
    <citation type="submission" date="2020-11" db="EMBL/GenBank/DDBJ databases">
        <authorList>
            <person name="McCartney M.A."/>
            <person name="Auch B."/>
            <person name="Kono T."/>
            <person name="Mallez S."/>
            <person name="Becker A."/>
            <person name="Gohl D.M."/>
            <person name="Silverstein K.A.T."/>
            <person name="Koren S."/>
            <person name="Bechman K.B."/>
            <person name="Herman A."/>
            <person name="Abrahante J.E."/>
            <person name="Garbe J."/>
        </authorList>
    </citation>
    <scope>NUCLEOTIDE SEQUENCE</scope>
    <source>
        <strain evidence="1">Duluth1</strain>
        <tissue evidence="1">Whole animal</tissue>
    </source>
</reference>
<dbReference type="AlphaFoldDB" id="A0A9D4N8R9"/>